<dbReference type="NCBIfam" id="TIGR00481">
    <property type="entry name" value="YbhB/YbcL family Raf kinase inhibitor-like protein"/>
    <property type="match status" value="1"/>
</dbReference>
<dbReference type="PANTHER" id="PTHR30289:SF1">
    <property type="entry name" value="PEBP (PHOSPHATIDYLETHANOLAMINE-BINDING PROTEIN) FAMILY PROTEIN"/>
    <property type="match status" value="1"/>
</dbReference>
<sequence>MRNTIFGLVLLALASPAVAGEKGGTTMGAMHLTSPAFANGAAIPAAYTCDGTDGSPPLVIDGVPDKARSLVLIMDDPDAPMGTWVHWVLWNIPPQTAALAENSVPAGSVQGRNSWQRTGYGGPCPPSGSHRYFFKLYALDTLLNLPASAGKADVERAMKGHVMADAGLMGIYRRR</sequence>
<dbReference type="Pfam" id="PF01161">
    <property type="entry name" value="PBP"/>
    <property type="match status" value="1"/>
</dbReference>
<evidence type="ECO:0000256" key="1">
    <source>
        <dbReference type="SAM" id="SignalP"/>
    </source>
</evidence>
<dbReference type="InterPro" id="IPR008914">
    <property type="entry name" value="PEBP"/>
</dbReference>
<feature type="signal peptide" evidence="1">
    <location>
        <begin position="1"/>
        <end position="19"/>
    </location>
</feature>
<dbReference type="AlphaFoldDB" id="A0A0C1R058"/>
<organism evidence="2 3">
    <name type="scientific">Geobacter soli</name>
    <dbReference type="NCBI Taxonomy" id="1510391"/>
    <lineage>
        <taxon>Bacteria</taxon>
        <taxon>Pseudomonadati</taxon>
        <taxon>Thermodesulfobacteriota</taxon>
        <taxon>Desulfuromonadia</taxon>
        <taxon>Geobacterales</taxon>
        <taxon>Geobacteraceae</taxon>
        <taxon>Geobacter</taxon>
    </lineage>
</organism>
<proteinExistence type="predicted"/>
<dbReference type="CDD" id="cd00865">
    <property type="entry name" value="PEBP_bact_arch"/>
    <property type="match status" value="1"/>
</dbReference>
<dbReference type="SUPFAM" id="SSF49777">
    <property type="entry name" value="PEBP-like"/>
    <property type="match status" value="1"/>
</dbReference>
<dbReference type="EMBL" id="JXBL01000001">
    <property type="protein sequence ID" value="KIE43871.1"/>
    <property type="molecule type" value="Genomic_DNA"/>
</dbReference>
<gene>
    <name evidence="2" type="ORF">SE37_15180</name>
</gene>
<keyword evidence="1" id="KW-0732">Signal</keyword>
<reference evidence="2 3" key="1">
    <citation type="submission" date="2015-01" db="EMBL/GenBank/DDBJ databases">
        <title>Genome sequence of the anaerobic bacterium Geobacter soli GSS01, a dissimilatory Fe(III) reducer from soil.</title>
        <authorList>
            <person name="Yang G."/>
            <person name="Zhou S."/>
        </authorList>
    </citation>
    <scope>NUCLEOTIDE SEQUENCE [LARGE SCALE GENOMIC DNA]</scope>
    <source>
        <strain evidence="2 3">GSS01</strain>
    </source>
</reference>
<dbReference type="RefSeq" id="WP_039647734.1">
    <property type="nucleotide sequence ID" value="NZ_JXBL01000001.1"/>
</dbReference>
<protein>
    <submittedName>
        <fullName evidence="2">Kinase inhibitor</fullName>
    </submittedName>
</protein>
<dbReference type="Proteomes" id="UP000031433">
    <property type="component" value="Unassembled WGS sequence"/>
</dbReference>
<comment type="caution">
    <text evidence="2">The sequence shown here is derived from an EMBL/GenBank/DDBJ whole genome shotgun (WGS) entry which is preliminary data.</text>
</comment>
<dbReference type="InterPro" id="IPR005247">
    <property type="entry name" value="YbhB_YbcL/LppC-like"/>
</dbReference>
<evidence type="ECO:0000313" key="3">
    <source>
        <dbReference type="Proteomes" id="UP000031433"/>
    </source>
</evidence>
<accession>A0A0C1R058</accession>
<feature type="chain" id="PRO_5002151504" evidence="1">
    <location>
        <begin position="20"/>
        <end position="175"/>
    </location>
</feature>
<dbReference type="Gene3D" id="3.90.280.10">
    <property type="entry name" value="PEBP-like"/>
    <property type="match status" value="1"/>
</dbReference>
<dbReference type="PANTHER" id="PTHR30289">
    <property type="entry name" value="UNCHARACTERIZED PROTEIN YBCL-RELATED"/>
    <property type="match status" value="1"/>
</dbReference>
<keyword evidence="3" id="KW-1185">Reference proteome</keyword>
<dbReference type="InterPro" id="IPR036610">
    <property type="entry name" value="PEBP-like_sf"/>
</dbReference>
<evidence type="ECO:0000313" key="2">
    <source>
        <dbReference type="EMBL" id="KIE43871.1"/>
    </source>
</evidence>
<name>A0A0C1R058_9BACT</name>